<dbReference type="GO" id="GO:0016020">
    <property type="term" value="C:membrane"/>
    <property type="evidence" value="ECO:0007669"/>
    <property type="project" value="UniProtKB-SubCell"/>
</dbReference>
<dbReference type="AlphaFoldDB" id="A0AAN8G9S6"/>
<feature type="transmembrane region" description="Helical" evidence="7">
    <location>
        <begin position="220"/>
        <end position="243"/>
    </location>
</feature>
<accession>A0AAN8G9S6</accession>
<sequence length="309" mass="33866">MESPRKSPSPDEQRHSKERGSGGTLSSGNETPDIIDNTIENASAEEAESVDQGQSIKNTYATTPVCCIDSKSHHVPLPPYELVTKKNVNSYPICDIPMQYFPSDPQQQVIYANTPSNRGDNWQKTTSPGARNVGGDHPTLTQPAPGQSPVKPDDLYAKVDKTRRKDNFKPIKVQPTYENTESLATVVVKDPKTKTTKVTTEKTSPIDAEDLPKEIPNTNIAVGFLVTMCFNVPIGAIAIFFSLMAAKSYRDGNTKLGEKRTRYAMIISLLGIVVTVLFVMGAVLYLAMSSSETKERKHAQTKNKSSFGL</sequence>
<proteinExistence type="inferred from homology"/>
<dbReference type="EMBL" id="JAZGQO010000021">
    <property type="protein sequence ID" value="KAK6166581.1"/>
    <property type="molecule type" value="Genomic_DNA"/>
</dbReference>
<reference evidence="8 9" key="1">
    <citation type="submission" date="2024-01" db="EMBL/GenBank/DDBJ databases">
        <title>The genome of the rayed Mediterranean limpet Patella caerulea (Linnaeus, 1758).</title>
        <authorList>
            <person name="Anh-Thu Weber A."/>
            <person name="Halstead-Nussloch G."/>
        </authorList>
    </citation>
    <scope>NUCLEOTIDE SEQUENCE [LARGE SCALE GENOMIC DNA]</scope>
    <source>
        <strain evidence="8">AATW-2023a</strain>
        <tissue evidence="8">Whole specimen</tissue>
    </source>
</reference>
<evidence type="ECO:0000256" key="7">
    <source>
        <dbReference type="SAM" id="Phobius"/>
    </source>
</evidence>
<gene>
    <name evidence="8" type="ORF">SNE40_023237</name>
</gene>
<name>A0AAN8G9S6_PATCE</name>
<feature type="compositionally biased region" description="Basic and acidic residues" evidence="6">
    <location>
        <begin position="1"/>
        <end position="20"/>
    </location>
</feature>
<feature type="region of interest" description="Disordered" evidence="6">
    <location>
        <begin position="1"/>
        <end position="53"/>
    </location>
</feature>
<evidence type="ECO:0000256" key="4">
    <source>
        <dbReference type="ARBA" id="ARBA00022989"/>
    </source>
</evidence>
<keyword evidence="3 7" id="KW-0812">Transmembrane</keyword>
<feature type="transmembrane region" description="Helical" evidence="7">
    <location>
        <begin position="263"/>
        <end position="287"/>
    </location>
</feature>
<comment type="caution">
    <text evidence="8">The sequence shown here is derived from an EMBL/GenBank/DDBJ whole genome shotgun (WGS) entry which is preliminary data.</text>
</comment>
<comment type="similarity">
    <text evidence="2">Belongs to the CD225/Dispanin family.</text>
</comment>
<comment type="subcellular location">
    <subcellularLocation>
        <location evidence="1">Membrane</location>
    </subcellularLocation>
</comment>
<dbReference type="InterPro" id="IPR007593">
    <property type="entry name" value="CD225/Dispanin_fam"/>
</dbReference>
<evidence type="ECO:0000313" key="8">
    <source>
        <dbReference type="EMBL" id="KAK6166581.1"/>
    </source>
</evidence>
<feature type="region of interest" description="Disordered" evidence="6">
    <location>
        <begin position="115"/>
        <end position="153"/>
    </location>
</feature>
<keyword evidence="5 7" id="KW-0472">Membrane</keyword>
<evidence type="ECO:0000256" key="2">
    <source>
        <dbReference type="ARBA" id="ARBA00006843"/>
    </source>
</evidence>
<feature type="compositionally biased region" description="Polar residues" evidence="6">
    <location>
        <begin position="115"/>
        <end position="129"/>
    </location>
</feature>
<evidence type="ECO:0000256" key="3">
    <source>
        <dbReference type="ARBA" id="ARBA00022692"/>
    </source>
</evidence>
<evidence type="ECO:0000256" key="1">
    <source>
        <dbReference type="ARBA" id="ARBA00004370"/>
    </source>
</evidence>
<evidence type="ECO:0000256" key="5">
    <source>
        <dbReference type="ARBA" id="ARBA00023136"/>
    </source>
</evidence>
<evidence type="ECO:0000313" key="9">
    <source>
        <dbReference type="Proteomes" id="UP001347796"/>
    </source>
</evidence>
<evidence type="ECO:0000256" key="6">
    <source>
        <dbReference type="SAM" id="MobiDB-lite"/>
    </source>
</evidence>
<dbReference type="Proteomes" id="UP001347796">
    <property type="component" value="Unassembled WGS sequence"/>
</dbReference>
<organism evidence="8 9">
    <name type="scientific">Patella caerulea</name>
    <name type="common">Rayed Mediterranean limpet</name>
    <dbReference type="NCBI Taxonomy" id="87958"/>
    <lineage>
        <taxon>Eukaryota</taxon>
        <taxon>Metazoa</taxon>
        <taxon>Spiralia</taxon>
        <taxon>Lophotrochozoa</taxon>
        <taxon>Mollusca</taxon>
        <taxon>Gastropoda</taxon>
        <taxon>Patellogastropoda</taxon>
        <taxon>Patelloidea</taxon>
        <taxon>Patellidae</taxon>
        <taxon>Patella</taxon>
    </lineage>
</organism>
<dbReference type="Pfam" id="PF04505">
    <property type="entry name" value="CD225"/>
    <property type="match status" value="1"/>
</dbReference>
<keyword evidence="4 7" id="KW-1133">Transmembrane helix</keyword>
<keyword evidence="9" id="KW-1185">Reference proteome</keyword>
<protein>
    <submittedName>
        <fullName evidence="8">Uncharacterized protein</fullName>
    </submittedName>
</protein>